<keyword evidence="1" id="KW-0812">Transmembrane</keyword>
<keyword evidence="1" id="KW-1133">Transmembrane helix</keyword>
<name>A0ABS1KPN8_9BACT</name>
<dbReference type="Gene3D" id="3.60.60.10">
    <property type="entry name" value="Penicillin V Acylase, Chain A"/>
    <property type="match status" value="1"/>
</dbReference>
<dbReference type="Proteomes" id="UP000613030">
    <property type="component" value="Unassembled WGS sequence"/>
</dbReference>
<dbReference type="Pfam" id="PF03417">
    <property type="entry name" value="AAT"/>
    <property type="match status" value="1"/>
</dbReference>
<evidence type="ECO:0000313" key="4">
    <source>
        <dbReference type="Proteomes" id="UP000613030"/>
    </source>
</evidence>
<reference evidence="3 4" key="1">
    <citation type="submission" date="2021-01" db="EMBL/GenBank/DDBJ databases">
        <title>Chryseolinea sp. Jin1 Genome sequencing and assembly.</title>
        <authorList>
            <person name="Kim I."/>
        </authorList>
    </citation>
    <scope>NUCLEOTIDE SEQUENCE [LARGE SCALE GENOMIC DNA]</scope>
    <source>
        <strain evidence="3 4">Jin1</strain>
    </source>
</reference>
<dbReference type="InterPro" id="IPR047803">
    <property type="entry name" value="DCD1A/B-like"/>
</dbReference>
<evidence type="ECO:0000256" key="1">
    <source>
        <dbReference type="SAM" id="Phobius"/>
    </source>
</evidence>
<accession>A0ABS1KPN8</accession>
<feature type="transmembrane region" description="Helical" evidence="1">
    <location>
        <begin position="9"/>
        <end position="29"/>
    </location>
</feature>
<dbReference type="PANTHER" id="PTHR35190:SF2">
    <property type="entry name" value="PROTEIN DCD1B"/>
    <property type="match status" value="1"/>
</dbReference>
<gene>
    <name evidence="3" type="ORF">JI741_08680</name>
</gene>
<proteinExistence type="predicted"/>
<dbReference type="InterPro" id="IPR005079">
    <property type="entry name" value="Peptidase_C45_hydrolase"/>
</dbReference>
<keyword evidence="4" id="KW-1185">Reference proteome</keyword>
<keyword evidence="1" id="KW-0472">Membrane</keyword>
<dbReference type="NCBIfam" id="NF040521">
    <property type="entry name" value="C45_proenzyme"/>
    <property type="match status" value="1"/>
</dbReference>
<dbReference type="PANTHER" id="PTHR35190">
    <property type="entry name" value="PROTEIN DCD1B"/>
    <property type="match status" value="1"/>
</dbReference>
<evidence type="ECO:0000259" key="2">
    <source>
        <dbReference type="Pfam" id="PF03417"/>
    </source>
</evidence>
<dbReference type="EMBL" id="JAERRB010000002">
    <property type="protein sequence ID" value="MBL0741293.1"/>
    <property type="molecule type" value="Genomic_DNA"/>
</dbReference>
<dbReference type="RefSeq" id="WP_202008647.1">
    <property type="nucleotide sequence ID" value="NZ_JAERRB010000002.1"/>
</dbReference>
<organism evidence="3 4">
    <name type="scientific">Chryseolinea lacunae</name>
    <dbReference type="NCBI Taxonomy" id="2801331"/>
    <lineage>
        <taxon>Bacteria</taxon>
        <taxon>Pseudomonadati</taxon>
        <taxon>Bacteroidota</taxon>
        <taxon>Cytophagia</taxon>
        <taxon>Cytophagales</taxon>
        <taxon>Fulvivirgaceae</taxon>
        <taxon>Chryseolinea</taxon>
    </lineage>
</organism>
<feature type="domain" description="Peptidase C45 hydrolase" evidence="2">
    <location>
        <begin position="195"/>
        <end position="386"/>
    </location>
</feature>
<sequence length="553" mass="62675">MLKKIIKILAWFFGFLVLLLIVLVIYVRIVSVTTPPEITTTNTDVDALVTEPDSGLYKVKNNWFRKSESGLYELYVEGEPYERGVANGKLTRDLVQYQEQVFTDQIHRLVPSNFYLGMLKYMVGWFNRDLTDNISEEYKQEIYGVSQVASHNFDDIAQPYQRILNYHAAHDIGHALQNMSLVGCTSFATWGDQSEDSTLIVGRNFDFYVGDEFARDKIIAFYNPAKGRKFMMVTFGGMTGVLSGMNDAGLTVTINAAKSEIPTASATPVSLVAREILQYATDIEEAKAIASKRKMFVAESFLIGSAKDGKAVLIEKSPEAMDVYEATGNRIVSTNHFQGETLGNTQLNRDHVKTSASPYRYKRVEELLNAQGPNTIAKTAKILRNQKGLLGEDIGLGNEKAINQLVAHHGIIFQPEKRLVWISTAPWQLGKFVCYDLNKVFARNMTVNEEIIEQDRTLPADSFLLTSAYTQYLKFSPYRFPFNPRHDLVPDSVVKWNPQSYHAYMLAGDFCYDHQAWQQAIPFYEEGLKKEVATVQEREHMQRNLEHAKASLK</sequence>
<protein>
    <recommendedName>
        <fullName evidence="2">Peptidase C45 hydrolase domain-containing protein</fullName>
    </recommendedName>
</protein>
<dbReference type="InterPro" id="IPR047794">
    <property type="entry name" value="C45_proenzyme-like"/>
</dbReference>
<evidence type="ECO:0000313" key="3">
    <source>
        <dbReference type="EMBL" id="MBL0741293.1"/>
    </source>
</evidence>
<comment type="caution">
    <text evidence="3">The sequence shown here is derived from an EMBL/GenBank/DDBJ whole genome shotgun (WGS) entry which is preliminary data.</text>
</comment>